<keyword evidence="2" id="KW-1185">Reference proteome</keyword>
<dbReference type="EMBL" id="LS483250">
    <property type="protein sequence ID" value="SQD76870.1"/>
    <property type="molecule type" value="Genomic_DNA"/>
</dbReference>
<evidence type="ECO:0000313" key="2">
    <source>
        <dbReference type="Proteomes" id="UP000250163"/>
    </source>
</evidence>
<gene>
    <name evidence="1" type="ORF">MORIYA_0392</name>
</gene>
<reference evidence="2" key="1">
    <citation type="submission" date="2018-05" db="EMBL/GenBank/DDBJ databases">
        <authorList>
            <person name="Cea G.-C."/>
            <person name="William W."/>
        </authorList>
    </citation>
    <scope>NUCLEOTIDE SEQUENCE [LARGE SCALE GENOMIC DNA]</scope>
    <source>
        <strain evidence="2">DB21MT 5</strain>
    </source>
</reference>
<evidence type="ECO:0008006" key="3">
    <source>
        <dbReference type="Google" id="ProtNLM"/>
    </source>
</evidence>
<protein>
    <recommendedName>
        <fullName evidence="3">DUF3820 family protein</fullName>
    </recommendedName>
</protein>
<accession>A0A330LJ37</accession>
<dbReference type="KEGG" id="mya:MORIYA_0392"/>
<dbReference type="InterPro" id="IPR024530">
    <property type="entry name" value="QSregVF_b"/>
</dbReference>
<dbReference type="Pfam" id="PF12843">
    <property type="entry name" value="QSregVF_b"/>
    <property type="match status" value="1"/>
</dbReference>
<organism evidence="1 2">
    <name type="scientific">Moritella yayanosii</name>
    <dbReference type="NCBI Taxonomy" id="69539"/>
    <lineage>
        <taxon>Bacteria</taxon>
        <taxon>Pseudomonadati</taxon>
        <taxon>Pseudomonadota</taxon>
        <taxon>Gammaproteobacteria</taxon>
        <taxon>Alteromonadales</taxon>
        <taxon>Moritellaceae</taxon>
        <taxon>Moritella</taxon>
    </lineage>
</organism>
<proteinExistence type="predicted"/>
<dbReference type="Proteomes" id="UP000250163">
    <property type="component" value="Chromosome MORIYA"/>
</dbReference>
<dbReference type="AlphaFoldDB" id="A0A330LJ37"/>
<sequence>MISLPYRKVYQIFTKLLINIGFNMSQQALIEAINTMMPFGKYRGRLLLELPEPYLVWFHSNGFPDSKLGQQLALMYEVKLNGLESMLAPLLKRPSVYLNNEGK</sequence>
<evidence type="ECO:0000313" key="1">
    <source>
        <dbReference type="EMBL" id="SQD76870.1"/>
    </source>
</evidence>
<name>A0A330LJ37_9GAMM</name>